<gene>
    <name evidence="1" type="ORF">RUM44_012055</name>
</gene>
<dbReference type="Proteomes" id="UP001359485">
    <property type="component" value="Unassembled WGS sequence"/>
</dbReference>
<protein>
    <submittedName>
        <fullName evidence="1">Uncharacterized protein</fullName>
    </submittedName>
</protein>
<accession>A0ABR1BEG1</accession>
<evidence type="ECO:0000313" key="2">
    <source>
        <dbReference type="Proteomes" id="UP001359485"/>
    </source>
</evidence>
<dbReference type="EMBL" id="JAWJWF010000001">
    <property type="protein sequence ID" value="KAK6640362.1"/>
    <property type="molecule type" value="Genomic_DNA"/>
</dbReference>
<organism evidence="1 2">
    <name type="scientific">Polyplax serrata</name>
    <name type="common">Common mouse louse</name>
    <dbReference type="NCBI Taxonomy" id="468196"/>
    <lineage>
        <taxon>Eukaryota</taxon>
        <taxon>Metazoa</taxon>
        <taxon>Ecdysozoa</taxon>
        <taxon>Arthropoda</taxon>
        <taxon>Hexapoda</taxon>
        <taxon>Insecta</taxon>
        <taxon>Pterygota</taxon>
        <taxon>Neoptera</taxon>
        <taxon>Paraneoptera</taxon>
        <taxon>Psocodea</taxon>
        <taxon>Troctomorpha</taxon>
        <taxon>Phthiraptera</taxon>
        <taxon>Anoplura</taxon>
        <taxon>Polyplacidae</taxon>
        <taxon>Polyplax</taxon>
    </lineage>
</organism>
<reference evidence="1 2" key="1">
    <citation type="submission" date="2023-09" db="EMBL/GenBank/DDBJ databases">
        <title>Genomes of two closely related lineages of the louse Polyplax serrata with different host specificities.</title>
        <authorList>
            <person name="Martinu J."/>
            <person name="Tarabai H."/>
            <person name="Stefka J."/>
            <person name="Hypsa V."/>
        </authorList>
    </citation>
    <scope>NUCLEOTIDE SEQUENCE [LARGE SCALE GENOMIC DNA]</scope>
    <source>
        <strain evidence="1">98ZLc_SE</strain>
    </source>
</reference>
<comment type="caution">
    <text evidence="1">The sequence shown here is derived from an EMBL/GenBank/DDBJ whole genome shotgun (WGS) entry which is preliminary data.</text>
</comment>
<evidence type="ECO:0000313" key="1">
    <source>
        <dbReference type="EMBL" id="KAK6640362.1"/>
    </source>
</evidence>
<keyword evidence="2" id="KW-1185">Reference proteome</keyword>
<name>A0ABR1BEG1_POLSC</name>
<proteinExistence type="predicted"/>
<sequence length="100" mass="11689">MISESDNYGGIDSFRGLYWETCAIGKDIKRTLYEDNRINNNHTCYYWKLLNSKNVEVSSTNDAEVTVPESFIYKVSITLQQRINITDRRGQFNQTMSNTY</sequence>